<proteinExistence type="predicted"/>
<feature type="non-terminal residue" evidence="2">
    <location>
        <position position="202"/>
    </location>
</feature>
<accession>A0A6J4PCP4</accession>
<gene>
    <name evidence="2" type="ORF">AVDCRST_MAG64-2284</name>
</gene>
<feature type="compositionally biased region" description="Low complexity" evidence="1">
    <location>
        <begin position="123"/>
        <end position="138"/>
    </location>
</feature>
<feature type="compositionally biased region" description="Basic residues" evidence="1">
    <location>
        <begin position="48"/>
        <end position="63"/>
    </location>
</feature>
<feature type="compositionally biased region" description="Gly residues" evidence="1">
    <location>
        <begin position="191"/>
        <end position="202"/>
    </location>
</feature>
<name>A0A6J4PCP4_9BACT</name>
<feature type="region of interest" description="Disordered" evidence="1">
    <location>
        <begin position="1"/>
        <end position="202"/>
    </location>
</feature>
<protein>
    <submittedName>
        <fullName evidence="2">Ribosome LSU-associated GTP-binding protein HflX</fullName>
    </submittedName>
</protein>
<feature type="compositionally biased region" description="Basic and acidic residues" evidence="1">
    <location>
        <begin position="111"/>
        <end position="122"/>
    </location>
</feature>
<feature type="compositionally biased region" description="Basic and acidic residues" evidence="1">
    <location>
        <begin position="91"/>
        <end position="102"/>
    </location>
</feature>
<evidence type="ECO:0000313" key="2">
    <source>
        <dbReference type="EMBL" id="CAA9410368.1"/>
    </source>
</evidence>
<feature type="compositionally biased region" description="Low complexity" evidence="1">
    <location>
        <begin position="64"/>
        <end position="73"/>
    </location>
</feature>
<feature type="non-terminal residue" evidence="2">
    <location>
        <position position="1"/>
    </location>
</feature>
<dbReference type="AlphaFoldDB" id="A0A6J4PCP4"/>
<feature type="compositionally biased region" description="Basic and acidic residues" evidence="1">
    <location>
        <begin position="74"/>
        <end position="83"/>
    </location>
</feature>
<sequence>QAVRHARHQDARLAAGARHRGAAERHGRVRPRPAAQPRRQLQGDARGGRPRRPAAARRRRRPPAGRATVPDRPQGARRDRRQGDAGTAAAEQDRHRGGRGELPHLAPAAPRGDRDQRQDGARARPAPGGRLPGRPRAAGGRHARGGRDERAADLVHRESQPRPRPRVQRRPGPAQGRDGQAHAGGPVAERSGGGESGGRAGV</sequence>
<feature type="compositionally biased region" description="Basic and acidic residues" evidence="1">
    <location>
        <begin position="145"/>
        <end position="161"/>
    </location>
</feature>
<evidence type="ECO:0000256" key="1">
    <source>
        <dbReference type="SAM" id="MobiDB-lite"/>
    </source>
</evidence>
<organism evidence="2">
    <name type="scientific">uncultured Phycisphaerae bacterium</name>
    <dbReference type="NCBI Taxonomy" id="904963"/>
    <lineage>
        <taxon>Bacteria</taxon>
        <taxon>Pseudomonadati</taxon>
        <taxon>Planctomycetota</taxon>
        <taxon>Phycisphaerae</taxon>
        <taxon>environmental samples</taxon>
    </lineage>
</organism>
<dbReference type="EMBL" id="CADCUQ010000511">
    <property type="protein sequence ID" value="CAA9410368.1"/>
    <property type="molecule type" value="Genomic_DNA"/>
</dbReference>
<reference evidence="2" key="1">
    <citation type="submission" date="2020-02" db="EMBL/GenBank/DDBJ databases">
        <authorList>
            <person name="Meier V. D."/>
        </authorList>
    </citation>
    <scope>NUCLEOTIDE SEQUENCE</scope>
    <source>
        <strain evidence="2">AVDCRST_MAG64</strain>
    </source>
</reference>